<dbReference type="AlphaFoldDB" id="A0A382DD03"/>
<dbReference type="Gene3D" id="3.90.550.10">
    <property type="entry name" value="Spore Coat Polysaccharide Biosynthesis Protein SpsA, Chain A"/>
    <property type="match status" value="1"/>
</dbReference>
<evidence type="ECO:0000313" key="1">
    <source>
        <dbReference type="EMBL" id="SVB35864.1"/>
    </source>
</evidence>
<evidence type="ECO:0008006" key="2">
    <source>
        <dbReference type="Google" id="ProtNLM"/>
    </source>
</evidence>
<protein>
    <recommendedName>
        <fullName evidence="2">MobA-like NTP transferase domain-containing protein</fullName>
    </recommendedName>
</protein>
<organism evidence="1">
    <name type="scientific">marine metagenome</name>
    <dbReference type="NCBI Taxonomy" id="408172"/>
    <lineage>
        <taxon>unclassified sequences</taxon>
        <taxon>metagenomes</taxon>
        <taxon>ecological metagenomes</taxon>
    </lineage>
</organism>
<gene>
    <name evidence="1" type="ORF">METZ01_LOCUS188718</name>
</gene>
<dbReference type="EMBL" id="UINC01038606">
    <property type="protein sequence ID" value="SVB35864.1"/>
    <property type="molecule type" value="Genomic_DNA"/>
</dbReference>
<proteinExistence type="predicted"/>
<name>A0A382DD03_9ZZZZ</name>
<accession>A0A382DD03</accession>
<reference evidence="1" key="1">
    <citation type="submission" date="2018-05" db="EMBL/GenBank/DDBJ databases">
        <authorList>
            <person name="Lanie J.A."/>
            <person name="Ng W.-L."/>
            <person name="Kazmierczak K.M."/>
            <person name="Andrzejewski T.M."/>
            <person name="Davidsen T.M."/>
            <person name="Wayne K.J."/>
            <person name="Tettelin H."/>
            <person name="Glass J.I."/>
            <person name="Rusch D."/>
            <person name="Podicherti R."/>
            <person name="Tsui H.-C.T."/>
            <person name="Winkler M.E."/>
        </authorList>
    </citation>
    <scope>NUCLEOTIDE SEQUENCE</scope>
</reference>
<sequence length="38" mass="4123">MNNITLMIMAAGMASRYGGLKQLDAVGPNGEQKYLSDY</sequence>
<dbReference type="InterPro" id="IPR029044">
    <property type="entry name" value="Nucleotide-diphossugar_trans"/>
</dbReference>